<keyword evidence="2" id="KW-0378">Hydrolase</keyword>
<keyword evidence="2" id="KW-0255">Endonuclease</keyword>
<dbReference type="Proteomes" id="UP000298021">
    <property type="component" value="Unassembled WGS sequence"/>
</dbReference>
<dbReference type="OrthoDB" id="9802901at2"/>
<keyword evidence="2" id="KW-0540">Nuclease</keyword>
<proteinExistence type="predicted"/>
<reference evidence="2 3" key="1">
    <citation type="submission" date="2018-10" db="EMBL/GenBank/DDBJ databases">
        <title>Lactobacillus sp. R7 and Lactobacillus sp. R19 isolated from fermented mustard green product of Taiwan.</title>
        <authorList>
            <person name="Lin S.-T."/>
        </authorList>
    </citation>
    <scope>NUCLEOTIDE SEQUENCE [LARGE SCALE GENOMIC DNA]</scope>
    <source>
        <strain evidence="2 3">BCRC 81127</strain>
    </source>
</reference>
<comment type="caution">
    <text evidence="2">The sequence shown here is derived from an EMBL/GenBank/DDBJ whole genome shotgun (WGS) entry which is preliminary data.</text>
</comment>
<evidence type="ECO:0000313" key="2">
    <source>
        <dbReference type="EMBL" id="TGD24357.1"/>
    </source>
</evidence>
<dbReference type="RefSeq" id="WP_135371602.1">
    <property type="nucleotide sequence ID" value="NZ_RKLY01000006.1"/>
</dbReference>
<sequence>MAKRRADQTGQHRVAFDKNKKIILKTQNVCGICGRPVDKRLKYPDPMSPVIDHIIPINKGGHPSDIDNLQLAHWSCNRQKSDKLFNNKEINLKDSKVVGNRNLPQSINWTSYHS</sequence>
<gene>
    <name evidence="2" type="ORF">EGT49_03615</name>
</gene>
<dbReference type="Pfam" id="PF01844">
    <property type="entry name" value="HNH"/>
    <property type="match status" value="1"/>
</dbReference>
<dbReference type="GO" id="GO:0003676">
    <property type="term" value="F:nucleic acid binding"/>
    <property type="evidence" value="ECO:0007669"/>
    <property type="project" value="InterPro"/>
</dbReference>
<evidence type="ECO:0000313" key="3">
    <source>
        <dbReference type="Proteomes" id="UP000298021"/>
    </source>
</evidence>
<keyword evidence="3" id="KW-1185">Reference proteome</keyword>
<name>A0A4Z0JMP5_9LACO</name>
<dbReference type="EMBL" id="RKLY01000006">
    <property type="protein sequence ID" value="TGD24357.1"/>
    <property type="molecule type" value="Genomic_DNA"/>
</dbReference>
<dbReference type="GO" id="GO:0008270">
    <property type="term" value="F:zinc ion binding"/>
    <property type="evidence" value="ECO:0007669"/>
    <property type="project" value="InterPro"/>
</dbReference>
<dbReference type="InterPro" id="IPR002711">
    <property type="entry name" value="HNH"/>
</dbReference>
<dbReference type="SMART" id="SM00507">
    <property type="entry name" value="HNHc"/>
    <property type="match status" value="1"/>
</dbReference>
<dbReference type="GO" id="GO:0004519">
    <property type="term" value="F:endonuclease activity"/>
    <property type="evidence" value="ECO:0007669"/>
    <property type="project" value="UniProtKB-KW"/>
</dbReference>
<feature type="domain" description="HNH nuclease" evidence="1">
    <location>
        <begin position="18"/>
        <end position="78"/>
    </location>
</feature>
<evidence type="ECO:0000259" key="1">
    <source>
        <dbReference type="SMART" id="SM00507"/>
    </source>
</evidence>
<dbReference type="Gene3D" id="1.10.30.50">
    <property type="match status" value="1"/>
</dbReference>
<organism evidence="2 3">
    <name type="scientific">Companilactobacillus suantsaicola</name>
    <dbReference type="NCBI Taxonomy" id="2487723"/>
    <lineage>
        <taxon>Bacteria</taxon>
        <taxon>Bacillati</taxon>
        <taxon>Bacillota</taxon>
        <taxon>Bacilli</taxon>
        <taxon>Lactobacillales</taxon>
        <taxon>Lactobacillaceae</taxon>
        <taxon>Companilactobacillus</taxon>
    </lineage>
</organism>
<dbReference type="CDD" id="cd00085">
    <property type="entry name" value="HNHc"/>
    <property type="match status" value="1"/>
</dbReference>
<dbReference type="InterPro" id="IPR003615">
    <property type="entry name" value="HNH_nuc"/>
</dbReference>
<accession>A0A4Z0JMP5</accession>
<dbReference type="AlphaFoldDB" id="A0A4Z0JMP5"/>
<protein>
    <submittedName>
        <fullName evidence="2">HNH endonuclease</fullName>
    </submittedName>
</protein>